<evidence type="ECO:0000256" key="1">
    <source>
        <dbReference type="SAM" id="Phobius"/>
    </source>
</evidence>
<keyword evidence="1" id="KW-0812">Transmembrane</keyword>
<evidence type="ECO:0000313" key="2">
    <source>
        <dbReference type="EMBL" id="SPD73311.1"/>
    </source>
</evidence>
<keyword evidence="1" id="KW-0472">Membrane</keyword>
<sequence>MAFNHPPPQLWIDIKLIALFEFVKLFFTIKIYLKIEGIAWKWISGMHRIQA</sequence>
<dbReference type="AlphaFoldDB" id="A0A445MVC9"/>
<dbReference type="EMBL" id="OJIN01000090">
    <property type="protein sequence ID" value="SPD73311.1"/>
    <property type="molecule type" value="Genomic_DNA"/>
</dbReference>
<keyword evidence="1" id="KW-1133">Transmembrane helix</keyword>
<accession>A0A445MVC9</accession>
<protein>
    <submittedName>
        <fullName evidence="2">Uncharacterized protein</fullName>
    </submittedName>
</protein>
<proteinExistence type="predicted"/>
<name>A0A445MVC9_9BACT</name>
<reference evidence="2" key="1">
    <citation type="submission" date="2018-01" db="EMBL/GenBank/DDBJ databases">
        <authorList>
            <person name="Regsiter A."/>
            <person name="William W."/>
        </authorList>
    </citation>
    <scope>NUCLEOTIDE SEQUENCE</scope>
    <source>
        <strain evidence="2">TRIP AH-1</strain>
    </source>
</reference>
<gene>
    <name evidence="2" type="ORF">PITCH_A180013</name>
</gene>
<organism evidence="2">
    <name type="scientific">uncultured Desulfobacterium sp</name>
    <dbReference type="NCBI Taxonomy" id="201089"/>
    <lineage>
        <taxon>Bacteria</taxon>
        <taxon>Pseudomonadati</taxon>
        <taxon>Thermodesulfobacteriota</taxon>
        <taxon>Desulfobacteria</taxon>
        <taxon>Desulfobacterales</taxon>
        <taxon>Desulfobacteriaceae</taxon>
        <taxon>Desulfobacterium</taxon>
        <taxon>environmental samples</taxon>
    </lineage>
</organism>
<feature type="transmembrane region" description="Helical" evidence="1">
    <location>
        <begin position="12"/>
        <end position="33"/>
    </location>
</feature>